<gene>
    <name evidence="2" type="ORF">LKD48_07445</name>
</gene>
<accession>A0AAE3JC43</accession>
<evidence type="ECO:0000256" key="1">
    <source>
        <dbReference type="SAM" id="Phobius"/>
    </source>
</evidence>
<feature type="transmembrane region" description="Helical" evidence="1">
    <location>
        <begin position="40"/>
        <end position="61"/>
    </location>
</feature>
<dbReference type="Pfam" id="PF09527">
    <property type="entry name" value="ATPase_gene1"/>
    <property type="match status" value="1"/>
</dbReference>
<keyword evidence="1" id="KW-0472">Membrane</keyword>
<sequence length="82" mass="9552">MVKGWWLFVIIQLGLTLVIPLLACLYFCYWLCDHTGVGSWVYIIGLIFGIGAGIMTWYKLYLRAKKHNKKKDKKPFGFNDHV</sequence>
<dbReference type="InterPro" id="IPR032820">
    <property type="entry name" value="ATPase_put"/>
</dbReference>
<dbReference type="EMBL" id="JAJEQN010000015">
    <property type="protein sequence ID" value="MCC2221469.1"/>
    <property type="molecule type" value="Genomic_DNA"/>
</dbReference>
<keyword evidence="1" id="KW-1133">Transmembrane helix</keyword>
<protein>
    <submittedName>
        <fullName evidence="2">AtpZ/AtpI family protein</fullName>
    </submittedName>
</protein>
<name>A0AAE3JC43_9FIRM</name>
<comment type="caution">
    <text evidence="2">The sequence shown here is derived from an EMBL/GenBank/DDBJ whole genome shotgun (WGS) entry which is preliminary data.</text>
</comment>
<feature type="transmembrane region" description="Helical" evidence="1">
    <location>
        <begin position="7"/>
        <end position="28"/>
    </location>
</feature>
<evidence type="ECO:0000313" key="2">
    <source>
        <dbReference type="EMBL" id="MCC2221469.1"/>
    </source>
</evidence>
<evidence type="ECO:0000313" key="3">
    <source>
        <dbReference type="Proteomes" id="UP001198200"/>
    </source>
</evidence>
<dbReference type="AlphaFoldDB" id="A0AAE3JC43"/>
<keyword evidence="1" id="KW-0812">Transmembrane</keyword>
<proteinExistence type="predicted"/>
<reference evidence="2 3" key="1">
    <citation type="submission" date="2021-10" db="EMBL/GenBank/DDBJ databases">
        <title>Anaerobic single-cell dispensing facilitates the cultivation of human gut bacteria.</title>
        <authorList>
            <person name="Afrizal A."/>
        </authorList>
    </citation>
    <scope>NUCLEOTIDE SEQUENCE [LARGE SCALE GENOMIC DNA]</scope>
    <source>
        <strain evidence="2 3">CLA-AA-H224</strain>
    </source>
</reference>
<keyword evidence="3" id="KW-1185">Reference proteome</keyword>
<organism evidence="2 3">
    <name type="scientific">Anthropogastromicrobium aceti</name>
    <dbReference type="NCBI Taxonomy" id="2981768"/>
    <lineage>
        <taxon>Bacteria</taxon>
        <taxon>Bacillati</taxon>
        <taxon>Bacillota</taxon>
        <taxon>Clostridia</taxon>
        <taxon>Lachnospirales</taxon>
        <taxon>Lachnospiraceae</taxon>
        <taxon>Anthropogastromicrobium</taxon>
    </lineage>
</organism>
<dbReference type="Proteomes" id="UP001198200">
    <property type="component" value="Unassembled WGS sequence"/>
</dbReference>